<reference evidence="2" key="1">
    <citation type="submission" date="2022-10" db="EMBL/GenBank/DDBJ databases">
        <authorList>
            <person name="Chen Y."/>
            <person name="Dougan E. K."/>
            <person name="Chan C."/>
            <person name="Rhodes N."/>
            <person name="Thang M."/>
        </authorList>
    </citation>
    <scope>NUCLEOTIDE SEQUENCE</scope>
</reference>
<name>A0A9P1BP76_9DINO</name>
<dbReference type="AlphaFoldDB" id="A0A9P1BP76"/>
<reference evidence="3" key="2">
    <citation type="submission" date="2024-04" db="EMBL/GenBank/DDBJ databases">
        <authorList>
            <person name="Chen Y."/>
            <person name="Shah S."/>
            <person name="Dougan E. K."/>
            <person name="Thang M."/>
            <person name="Chan C."/>
        </authorList>
    </citation>
    <scope>NUCLEOTIDE SEQUENCE [LARGE SCALE GENOMIC DNA]</scope>
</reference>
<accession>A0A9P1BP76</accession>
<dbReference type="EMBL" id="CAMXCT030000280">
    <property type="protein sequence ID" value="CAL4763902.1"/>
    <property type="molecule type" value="Genomic_DNA"/>
</dbReference>
<proteinExistence type="predicted"/>
<sequence>MWRLKALGAPKVLLLAVLLTIWTEIPTQSWQDETSFSFVEVFAGQAEVTRMFRLTNLPAARLDLIYMDAEPGRQNPMNLLSDAGMGTALAAMLRGNIDEGWLTHFGLKCSSNTAVNAGTSSRSVCSSIGNTDFQSVRDSNCLGSRTILLMMVAICLNACIMLEQPFSSFFEYYPRWRDFMRMLQYHGGLGAVHKTSWFMYHYGHETPKRMYAFANSRHVGQLNQGQLLGWSQKKQVLKDKGKSKELVVRYQDANGKQRWKGSSQLRSSECYPPKFGLKMVEIFHAMINEKSGMPQLPQQVPPAETTFSSLDYDDVWSEAGMISVCKYLRGGVHLRIPPTFRDLLPRRL</sequence>
<protein>
    <submittedName>
        <fullName evidence="2">Uncharacterized protein</fullName>
    </submittedName>
</protein>
<dbReference type="EMBL" id="CAMXCT020000280">
    <property type="protein sequence ID" value="CAL1129965.1"/>
    <property type="molecule type" value="Genomic_DNA"/>
</dbReference>
<keyword evidence="4" id="KW-1185">Reference proteome</keyword>
<evidence type="ECO:0000313" key="2">
    <source>
        <dbReference type="EMBL" id="CAI3976590.1"/>
    </source>
</evidence>
<dbReference type="OrthoDB" id="410769at2759"/>
<feature type="chain" id="PRO_5043269674" evidence="1">
    <location>
        <begin position="30"/>
        <end position="348"/>
    </location>
</feature>
<dbReference type="Proteomes" id="UP001152797">
    <property type="component" value="Unassembled WGS sequence"/>
</dbReference>
<evidence type="ECO:0000313" key="3">
    <source>
        <dbReference type="EMBL" id="CAL1129965.1"/>
    </source>
</evidence>
<organism evidence="2">
    <name type="scientific">Cladocopium goreaui</name>
    <dbReference type="NCBI Taxonomy" id="2562237"/>
    <lineage>
        <taxon>Eukaryota</taxon>
        <taxon>Sar</taxon>
        <taxon>Alveolata</taxon>
        <taxon>Dinophyceae</taxon>
        <taxon>Suessiales</taxon>
        <taxon>Symbiodiniaceae</taxon>
        <taxon>Cladocopium</taxon>
    </lineage>
</organism>
<dbReference type="EMBL" id="CAMXCT010000280">
    <property type="protein sequence ID" value="CAI3976590.1"/>
    <property type="molecule type" value="Genomic_DNA"/>
</dbReference>
<gene>
    <name evidence="2" type="ORF">C1SCF055_LOCUS4799</name>
</gene>
<feature type="signal peptide" evidence="1">
    <location>
        <begin position="1"/>
        <end position="29"/>
    </location>
</feature>
<evidence type="ECO:0000313" key="4">
    <source>
        <dbReference type="Proteomes" id="UP001152797"/>
    </source>
</evidence>
<evidence type="ECO:0000256" key="1">
    <source>
        <dbReference type="SAM" id="SignalP"/>
    </source>
</evidence>
<keyword evidence="1" id="KW-0732">Signal</keyword>
<comment type="caution">
    <text evidence="2">The sequence shown here is derived from an EMBL/GenBank/DDBJ whole genome shotgun (WGS) entry which is preliminary data.</text>
</comment>